<sequence length="584" mass="68812">MNLKEGIDISIKEVLNEDFIKSITESGFVFFEKQNKFKIENGEFKCDIKFNSFLDHVYLNSTGGVRFNVHFDTDLYSSKLRAWLDKNLKSIYPDKSLMRIHESFVIYSKIFDENHHNFNEIEKIKTYILSKSLSIFSQFSNWNIILSNPELANKIDELENVYLFLNLKEQASQILNSKKAIILEKENITNNHHFNRINYTLQKIFGEKEDNINTNYNKIKTNETFKIEGNIFINSEFKITNLPKLENLFASENGQNFITVHENGRGILWDKNGDKIFENKIIKIGESAYTEIRAGFIESLNLWYLDQYFYSIINGELKFKIELNDDKKPSKQLRIYEHFFLKNKEVIIGQFDDKNLGFFDKKGDLINRFKINGKLVNINQKNEELFIYKDNIYSILSIDNSVKSTLPSVTFNSIHKFTEDFSLFFTGGHQTKQYLYDLKNNKKITVWAHPTYEPNYKEQFKVSHNFGCNNMVFSTDENKIAICSSHGRHTIFTLPKLDRIELKSREHFGYEWETTEFKYMIKSMEFFQSKLLFTTIEDNLMIWSLDGNLLYKIEGICKFILTENPNYLIGVDKDSNLIKLVLED</sequence>
<reference evidence="2" key="1">
    <citation type="journal article" date="2019" name="Int. J. Syst. Evol. Microbiol.">
        <title>The Global Catalogue of Microorganisms (GCM) 10K type strain sequencing project: providing services to taxonomists for standard genome sequencing and annotation.</title>
        <authorList>
            <consortium name="The Broad Institute Genomics Platform"/>
            <consortium name="The Broad Institute Genome Sequencing Center for Infectious Disease"/>
            <person name="Wu L."/>
            <person name="Ma J."/>
        </authorList>
    </citation>
    <scope>NUCLEOTIDE SEQUENCE [LARGE SCALE GENOMIC DNA]</scope>
    <source>
        <strain evidence="2">CECT 7956</strain>
    </source>
</reference>
<evidence type="ECO:0000313" key="2">
    <source>
        <dbReference type="Proteomes" id="UP001595616"/>
    </source>
</evidence>
<accession>A0ABV7YVR9</accession>
<comment type="caution">
    <text evidence="1">The sequence shown here is derived from an EMBL/GenBank/DDBJ whole genome shotgun (WGS) entry which is preliminary data.</text>
</comment>
<dbReference type="Proteomes" id="UP001595616">
    <property type="component" value="Unassembled WGS sequence"/>
</dbReference>
<keyword evidence="2" id="KW-1185">Reference proteome</keyword>
<proteinExistence type="predicted"/>
<dbReference type="InterPro" id="IPR036322">
    <property type="entry name" value="WD40_repeat_dom_sf"/>
</dbReference>
<evidence type="ECO:0000313" key="1">
    <source>
        <dbReference type="EMBL" id="MFC3811413.1"/>
    </source>
</evidence>
<dbReference type="EMBL" id="JBHRYQ010000001">
    <property type="protein sequence ID" value="MFC3811413.1"/>
    <property type="molecule type" value="Genomic_DNA"/>
</dbReference>
<name>A0ABV7YVR9_9BACT</name>
<gene>
    <name evidence="1" type="ORF">ACFOOI_12175</name>
</gene>
<protein>
    <recommendedName>
        <fullName evidence="3">WD40 repeat domain-containing protein</fullName>
    </recommendedName>
</protein>
<evidence type="ECO:0008006" key="3">
    <source>
        <dbReference type="Google" id="ProtNLM"/>
    </source>
</evidence>
<dbReference type="RefSeq" id="WP_379838254.1">
    <property type="nucleotide sequence ID" value="NZ_JBHRYQ010000001.1"/>
</dbReference>
<organism evidence="1 2">
    <name type="scientific">Lacihabitans lacunae</name>
    <dbReference type="NCBI Taxonomy" id="1028214"/>
    <lineage>
        <taxon>Bacteria</taxon>
        <taxon>Pseudomonadati</taxon>
        <taxon>Bacteroidota</taxon>
        <taxon>Cytophagia</taxon>
        <taxon>Cytophagales</taxon>
        <taxon>Leadbetterellaceae</taxon>
        <taxon>Lacihabitans</taxon>
    </lineage>
</organism>
<dbReference type="SUPFAM" id="SSF50978">
    <property type="entry name" value="WD40 repeat-like"/>
    <property type="match status" value="1"/>
</dbReference>